<organism evidence="1 2">
    <name type="scientific">Dyadobacter flavalbus</name>
    <dbReference type="NCBI Taxonomy" id="2579942"/>
    <lineage>
        <taxon>Bacteria</taxon>
        <taxon>Pseudomonadati</taxon>
        <taxon>Bacteroidota</taxon>
        <taxon>Cytophagia</taxon>
        <taxon>Cytophagales</taxon>
        <taxon>Spirosomataceae</taxon>
        <taxon>Dyadobacter</taxon>
    </lineage>
</organism>
<keyword evidence="2" id="KW-1185">Reference proteome</keyword>
<dbReference type="InterPro" id="IPR028957">
    <property type="entry name" value="Imm50"/>
</dbReference>
<reference evidence="1 2" key="1">
    <citation type="submission" date="2019-05" db="EMBL/GenBank/DDBJ databases">
        <authorList>
            <person name="Qu J.-H."/>
        </authorList>
    </citation>
    <scope>NUCLEOTIDE SEQUENCE [LARGE SCALE GENOMIC DNA]</scope>
    <source>
        <strain evidence="1 2">NS28</strain>
    </source>
</reference>
<dbReference type="AlphaFoldDB" id="A0A5M8R0A2"/>
<accession>A0A5M8R0A2</accession>
<evidence type="ECO:0000313" key="1">
    <source>
        <dbReference type="EMBL" id="KAA6440376.1"/>
    </source>
</evidence>
<protein>
    <submittedName>
        <fullName evidence="1">Uncharacterized protein</fullName>
    </submittedName>
</protein>
<dbReference type="OrthoDB" id="881751at2"/>
<dbReference type="Pfam" id="PF15594">
    <property type="entry name" value="Imm50"/>
    <property type="match status" value="1"/>
</dbReference>
<name>A0A5M8R0A2_9BACT</name>
<dbReference type="RefSeq" id="WP_139011389.1">
    <property type="nucleotide sequence ID" value="NZ_VBSN01000027.1"/>
</dbReference>
<gene>
    <name evidence="1" type="ORF">FEM33_07175</name>
</gene>
<sequence>MKKSEALQAIYRDKIPPLDDVTLHEIKILPGEDTIITIKIDITTLPRELPKKWQANEITTVQLTFDLIRARIEKFDLDSPVSTVNRVSILEDSGSKIMTLASSSDAQVLVIRSSWIYLQSVSAYQNA</sequence>
<dbReference type="Proteomes" id="UP000323994">
    <property type="component" value="Unassembled WGS sequence"/>
</dbReference>
<proteinExistence type="predicted"/>
<dbReference type="EMBL" id="VBSN01000027">
    <property type="protein sequence ID" value="KAA6440376.1"/>
    <property type="molecule type" value="Genomic_DNA"/>
</dbReference>
<comment type="caution">
    <text evidence="1">The sequence shown here is derived from an EMBL/GenBank/DDBJ whole genome shotgun (WGS) entry which is preliminary data.</text>
</comment>
<evidence type="ECO:0000313" key="2">
    <source>
        <dbReference type="Proteomes" id="UP000323994"/>
    </source>
</evidence>